<sequence length="153" mass="17728">MLAAKESLMVEELKRHLGDKITKIEIVRARRVNVEVPPGAHRDVIKFLRDNFDVKHLVTITGVDLGDCIELIYHLSPDNRRWLLNVRTKVPKDNPVIESIVDIIPGATMYEREVYDLLGVTFEGHPNLERLVLPDDWPEGEYPLRKDWKPKEV</sequence>
<organism evidence="3 4">
    <name type="scientific">Thermoproteota archaeon</name>
    <dbReference type="NCBI Taxonomy" id="2056631"/>
    <lineage>
        <taxon>Archaea</taxon>
        <taxon>Thermoproteota</taxon>
    </lineage>
</organism>
<name>A0A497EZ02_9CREN</name>
<protein>
    <submittedName>
        <fullName evidence="3">NADH-quinone oxidoreductase subunit C</fullName>
    </submittedName>
</protein>
<dbReference type="PANTHER" id="PTHR10884">
    <property type="entry name" value="NADH DEHYDROGENASE UBIQUINONE IRON-SULFUR PROTEIN 3"/>
    <property type="match status" value="1"/>
</dbReference>
<dbReference type="AlphaFoldDB" id="A0A497EZ02"/>
<dbReference type="InterPro" id="IPR037232">
    <property type="entry name" value="NADH_quin_OxRdtase_su_C/D-like"/>
</dbReference>
<evidence type="ECO:0000256" key="1">
    <source>
        <dbReference type="ARBA" id="ARBA00007569"/>
    </source>
</evidence>
<reference evidence="3 4" key="1">
    <citation type="submission" date="2018-06" db="EMBL/GenBank/DDBJ databases">
        <title>Extensive metabolic versatility and redundancy in microbially diverse, dynamic hydrothermal sediments.</title>
        <authorList>
            <person name="Dombrowski N."/>
            <person name="Teske A."/>
            <person name="Baker B.J."/>
        </authorList>
    </citation>
    <scope>NUCLEOTIDE SEQUENCE [LARGE SCALE GENOMIC DNA]</scope>
    <source>
        <strain evidence="3">B20_G2</strain>
    </source>
</reference>
<evidence type="ECO:0000259" key="2">
    <source>
        <dbReference type="Pfam" id="PF00329"/>
    </source>
</evidence>
<gene>
    <name evidence="3" type="ORF">DRJ26_04905</name>
</gene>
<proteinExistence type="inferred from homology"/>
<dbReference type="Pfam" id="PF00329">
    <property type="entry name" value="Complex1_30kDa"/>
    <property type="match status" value="1"/>
</dbReference>
<evidence type="ECO:0000313" key="4">
    <source>
        <dbReference type="Proteomes" id="UP000269499"/>
    </source>
</evidence>
<dbReference type="Gene3D" id="3.30.460.80">
    <property type="entry name" value="NADH:ubiquinone oxidoreductase, 30kDa subunit"/>
    <property type="match status" value="1"/>
</dbReference>
<accession>A0A497EZ02</accession>
<comment type="caution">
    <text evidence="3">The sequence shown here is derived from an EMBL/GenBank/DDBJ whole genome shotgun (WGS) entry which is preliminary data.</text>
</comment>
<dbReference type="EMBL" id="QMRA01000125">
    <property type="protein sequence ID" value="RLE52251.1"/>
    <property type="molecule type" value="Genomic_DNA"/>
</dbReference>
<dbReference type="PANTHER" id="PTHR10884:SF14">
    <property type="entry name" value="NADH DEHYDROGENASE [UBIQUINONE] IRON-SULFUR PROTEIN 3, MITOCHONDRIAL"/>
    <property type="match status" value="1"/>
</dbReference>
<feature type="domain" description="NADH:ubiquinone oxidoreductase 30kDa subunit" evidence="2">
    <location>
        <begin position="34"/>
        <end position="151"/>
    </location>
</feature>
<evidence type="ECO:0000313" key="3">
    <source>
        <dbReference type="EMBL" id="RLE52251.1"/>
    </source>
</evidence>
<dbReference type="Proteomes" id="UP000269499">
    <property type="component" value="Unassembled WGS sequence"/>
</dbReference>
<dbReference type="GO" id="GO:0008137">
    <property type="term" value="F:NADH dehydrogenase (ubiquinone) activity"/>
    <property type="evidence" value="ECO:0007669"/>
    <property type="project" value="InterPro"/>
</dbReference>
<comment type="similarity">
    <text evidence="1">Belongs to the complex I 30 kDa subunit family.</text>
</comment>
<dbReference type="InterPro" id="IPR001268">
    <property type="entry name" value="NADH_UbQ_OxRdtase_30kDa_su"/>
</dbReference>
<dbReference type="SUPFAM" id="SSF143243">
    <property type="entry name" value="Nqo5-like"/>
    <property type="match status" value="1"/>
</dbReference>